<comment type="subcellular location">
    <subcellularLocation>
        <location evidence="1">Cell membrane</location>
    </subcellularLocation>
</comment>
<name>A0A0N0H288_9ACTN</name>
<evidence type="ECO:0000256" key="7">
    <source>
        <dbReference type="ARBA" id="ARBA00023136"/>
    </source>
</evidence>
<evidence type="ECO:0000256" key="3">
    <source>
        <dbReference type="ARBA" id="ARBA00022692"/>
    </source>
</evidence>
<feature type="transmembrane region" description="Helical" evidence="8">
    <location>
        <begin position="6"/>
        <end position="25"/>
    </location>
</feature>
<dbReference type="Pfam" id="PF18967">
    <property type="entry name" value="PycTM"/>
    <property type="match status" value="1"/>
</dbReference>
<proteinExistence type="predicted"/>
<keyword evidence="4" id="KW-0547">Nucleotide-binding</keyword>
<evidence type="ECO:0000313" key="10">
    <source>
        <dbReference type="EMBL" id="KPC65172.1"/>
    </source>
</evidence>
<protein>
    <recommendedName>
        <fullName evidence="9">Pycsar effector protein domain-containing protein</fullName>
    </recommendedName>
</protein>
<evidence type="ECO:0000256" key="4">
    <source>
        <dbReference type="ARBA" id="ARBA00022741"/>
    </source>
</evidence>
<sequence>MVAALYWGGVGLLMAAIAMSVAVVMPRLDSGRAKADSQDGFVYFGHLRYWAPAQLTEALRGRDPVPVLSRQVIAMSRISWHKHRLVQMSLVAATVGAAMASTARIAA</sequence>
<organism evidence="10 11">
    <name type="scientific">Streptomyces chattanoogensis</name>
    <dbReference type="NCBI Taxonomy" id="66876"/>
    <lineage>
        <taxon>Bacteria</taxon>
        <taxon>Bacillati</taxon>
        <taxon>Actinomycetota</taxon>
        <taxon>Actinomycetes</taxon>
        <taxon>Kitasatosporales</taxon>
        <taxon>Streptomycetaceae</taxon>
        <taxon>Streptomyces</taxon>
    </lineage>
</organism>
<evidence type="ECO:0000256" key="6">
    <source>
        <dbReference type="ARBA" id="ARBA00023118"/>
    </source>
</evidence>
<evidence type="ECO:0000313" key="11">
    <source>
        <dbReference type="Proteomes" id="UP000037982"/>
    </source>
</evidence>
<reference evidence="11" key="1">
    <citation type="submission" date="2015-07" db="EMBL/GenBank/DDBJ databases">
        <authorList>
            <person name="Ju K.-S."/>
            <person name="Doroghazi J.R."/>
            <person name="Metcalf W.W."/>
        </authorList>
    </citation>
    <scope>NUCLEOTIDE SEQUENCE [LARGE SCALE GENOMIC DNA]</scope>
    <source>
        <strain evidence="11">NRRL ISP-5002</strain>
    </source>
</reference>
<evidence type="ECO:0000259" key="9">
    <source>
        <dbReference type="Pfam" id="PF18967"/>
    </source>
</evidence>
<keyword evidence="6" id="KW-0051">Antiviral defense</keyword>
<dbReference type="InterPro" id="IPR043760">
    <property type="entry name" value="PycTM_dom"/>
</dbReference>
<dbReference type="PATRIC" id="fig|66876.3.peg.1866"/>
<accession>A0A0N0H288</accession>
<gene>
    <name evidence="10" type="ORF">ADL29_08520</name>
</gene>
<evidence type="ECO:0000256" key="2">
    <source>
        <dbReference type="ARBA" id="ARBA00022475"/>
    </source>
</evidence>
<keyword evidence="3 8" id="KW-0812">Transmembrane</keyword>
<keyword evidence="11" id="KW-1185">Reference proteome</keyword>
<dbReference type="GO" id="GO:0051607">
    <property type="term" value="P:defense response to virus"/>
    <property type="evidence" value="ECO:0007669"/>
    <property type="project" value="UniProtKB-KW"/>
</dbReference>
<keyword evidence="5 8" id="KW-1133">Transmembrane helix</keyword>
<dbReference type="AlphaFoldDB" id="A0A0N0H288"/>
<comment type="caution">
    <text evidence="10">The sequence shown here is derived from an EMBL/GenBank/DDBJ whole genome shotgun (WGS) entry which is preliminary data.</text>
</comment>
<evidence type="ECO:0000256" key="8">
    <source>
        <dbReference type="SAM" id="Phobius"/>
    </source>
</evidence>
<dbReference type="GO" id="GO:0005886">
    <property type="term" value="C:plasma membrane"/>
    <property type="evidence" value="ECO:0007669"/>
    <property type="project" value="UniProtKB-SubCell"/>
</dbReference>
<keyword evidence="2" id="KW-1003">Cell membrane</keyword>
<keyword evidence="7 8" id="KW-0472">Membrane</keyword>
<dbReference type="EMBL" id="LGKG01000057">
    <property type="protein sequence ID" value="KPC65172.1"/>
    <property type="molecule type" value="Genomic_DNA"/>
</dbReference>
<evidence type="ECO:0000256" key="1">
    <source>
        <dbReference type="ARBA" id="ARBA00004236"/>
    </source>
</evidence>
<feature type="domain" description="Pycsar effector protein" evidence="9">
    <location>
        <begin position="3"/>
        <end position="100"/>
    </location>
</feature>
<evidence type="ECO:0000256" key="5">
    <source>
        <dbReference type="ARBA" id="ARBA00022989"/>
    </source>
</evidence>
<dbReference type="Proteomes" id="UP000037982">
    <property type="component" value="Unassembled WGS sequence"/>
</dbReference>
<dbReference type="GO" id="GO:0000166">
    <property type="term" value="F:nucleotide binding"/>
    <property type="evidence" value="ECO:0007669"/>
    <property type="project" value="UniProtKB-KW"/>
</dbReference>